<dbReference type="Proteomes" id="UP001602013">
    <property type="component" value="Unassembled WGS sequence"/>
</dbReference>
<dbReference type="InterPro" id="IPR011059">
    <property type="entry name" value="Metal-dep_hydrolase_composite"/>
</dbReference>
<name>A0ABW6T2K6_9ACTN</name>
<dbReference type="PANTHER" id="PTHR43135">
    <property type="entry name" value="ALPHA-D-RIBOSE 1-METHYLPHOSPHONATE 5-TRIPHOSPHATE DIPHOSPHATASE"/>
    <property type="match status" value="1"/>
</dbReference>
<sequence length="401" mass="41976">MTRTLFHSGRVFDGTGSPIAQADVVIEDGRIVDVGAGLDGDVGVDASGLTLLPGLFDCHVHVTGSGLDLPTRLEQPFSYQFYAAMANLAATLDCGITTARDAEGADLGVQLALERGLIQGPRLQISISMISQTGGHGDGWRASGNHFLYGLPYPGRPDGIADGPDEVRRKVRELLRAGAEVIKVCTTGGVLSPRDDPRHRQFSPEELAVIVEEAAAQGRAVMAHATSPAGVKNAVRAGARSIEHGTILDDASIEMMVEAGTWLVPTLSAGHSLLAMADQGMRISPNALAKAREMTGVHRESVARAYAAGVKIAMGTDSGVTPHGENLLELRLMHEAGMKPEDVLAAATSSSAGLLGVADDRGTIAPGKRADLVLVDRDPYDLADLKSAIVAVYQDGARVRG</sequence>
<dbReference type="RefSeq" id="WP_387417685.1">
    <property type="nucleotide sequence ID" value="NZ_JBIASD010000048.1"/>
</dbReference>
<accession>A0ABW6T2K6</accession>
<evidence type="ECO:0000259" key="1">
    <source>
        <dbReference type="Pfam" id="PF01979"/>
    </source>
</evidence>
<organism evidence="2 3">
    <name type="scientific">Microtetraspora malaysiensis</name>
    <dbReference type="NCBI Taxonomy" id="161358"/>
    <lineage>
        <taxon>Bacteria</taxon>
        <taxon>Bacillati</taxon>
        <taxon>Actinomycetota</taxon>
        <taxon>Actinomycetes</taxon>
        <taxon>Streptosporangiales</taxon>
        <taxon>Streptosporangiaceae</taxon>
        <taxon>Microtetraspora</taxon>
    </lineage>
</organism>
<protein>
    <submittedName>
        <fullName evidence="2">Amidohydrolase family protein</fullName>
    </submittedName>
</protein>
<gene>
    <name evidence="2" type="ORF">ACFYXI_38590</name>
</gene>
<keyword evidence="3" id="KW-1185">Reference proteome</keyword>
<dbReference type="SUPFAM" id="SSF51556">
    <property type="entry name" value="Metallo-dependent hydrolases"/>
    <property type="match status" value="1"/>
</dbReference>
<dbReference type="InterPro" id="IPR057744">
    <property type="entry name" value="OTAase-like"/>
</dbReference>
<evidence type="ECO:0000313" key="3">
    <source>
        <dbReference type="Proteomes" id="UP001602013"/>
    </source>
</evidence>
<dbReference type="Gene3D" id="3.20.20.140">
    <property type="entry name" value="Metal-dependent hydrolases"/>
    <property type="match status" value="1"/>
</dbReference>
<dbReference type="InterPro" id="IPR051781">
    <property type="entry name" value="Metallo-dep_Hydrolase"/>
</dbReference>
<dbReference type="InterPro" id="IPR006680">
    <property type="entry name" value="Amidohydro-rel"/>
</dbReference>
<dbReference type="InterPro" id="IPR032466">
    <property type="entry name" value="Metal_Hydrolase"/>
</dbReference>
<evidence type="ECO:0000313" key="2">
    <source>
        <dbReference type="EMBL" id="MFF3671509.1"/>
    </source>
</evidence>
<feature type="domain" description="Amidohydrolase-related" evidence="1">
    <location>
        <begin position="50"/>
        <end position="391"/>
    </location>
</feature>
<dbReference type="Pfam" id="PF01979">
    <property type="entry name" value="Amidohydro_1"/>
    <property type="match status" value="1"/>
</dbReference>
<dbReference type="PANTHER" id="PTHR43135:SF3">
    <property type="entry name" value="ALPHA-D-RIBOSE 1-METHYLPHOSPHONATE 5-TRIPHOSPHATE DIPHOSPHATASE"/>
    <property type="match status" value="1"/>
</dbReference>
<dbReference type="SUPFAM" id="SSF51338">
    <property type="entry name" value="Composite domain of metallo-dependent hydrolases"/>
    <property type="match status" value="1"/>
</dbReference>
<proteinExistence type="predicted"/>
<reference evidence="2 3" key="1">
    <citation type="submission" date="2024-10" db="EMBL/GenBank/DDBJ databases">
        <title>The Natural Products Discovery Center: Release of the First 8490 Sequenced Strains for Exploring Actinobacteria Biosynthetic Diversity.</title>
        <authorList>
            <person name="Kalkreuter E."/>
            <person name="Kautsar S.A."/>
            <person name="Yang D."/>
            <person name="Bader C.D."/>
            <person name="Teijaro C.N."/>
            <person name="Fluegel L."/>
            <person name="Davis C.M."/>
            <person name="Simpson J.R."/>
            <person name="Lauterbach L."/>
            <person name="Steele A.D."/>
            <person name="Gui C."/>
            <person name="Meng S."/>
            <person name="Li G."/>
            <person name="Viehrig K."/>
            <person name="Ye F."/>
            <person name="Su P."/>
            <person name="Kiefer A.F."/>
            <person name="Nichols A."/>
            <person name="Cepeda A.J."/>
            <person name="Yan W."/>
            <person name="Fan B."/>
            <person name="Jiang Y."/>
            <person name="Adhikari A."/>
            <person name="Zheng C.-J."/>
            <person name="Schuster L."/>
            <person name="Cowan T.M."/>
            <person name="Smanski M.J."/>
            <person name="Chevrette M.G."/>
            <person name="De Carvalho L.P.S."/>
            <person name="Shen B."/>
        </authorList>
    </citation>
    <scope>NUCLEOTIDE SEQUENCE [LARGE SCALE GENOMIC DNA]</scope>
    <source>
        <strain evidence="2 3">NPDC002173</strain>
    </source>
</reference>
<dbReference type="Gene3D" id="2.30.40.10">
    <property type="entry name" value="Urease, subunit C, domain 1"/>
    <property type="match status" value="1"/>
</dbReference>
<dbReference type="CDD" id="cd01299">
    <property type="entry name" value="Met_dep_hydrolase_A"/>
    <property type="match status" value="1"/>
</dbReference>
<comment type="caution">
    <text evidence="2">The sequence shown here is derived from an EMBL/GenBank/DDBJ whole genome shotgun (WGS) entry which is preliminary data.</text>
</comment>
<dbReference type="EMBL" id="JBIASD010000048">
    <property type="protein sequence ID" value="MFF3671509.1"/>
    <property type="molecule type" value="Genomic_DNA"/>
</dbReference>